<dbReference type="SUPFAM" id="SSF54106">
    <property type="entry name" value="LysM domain"/>
    <property type="match status" value="1"/>
</dbReference>
<dbReference type="CDD" id="cd12797">
    <property type="entry name" value="M23_peptidase"/>
    <property type="match status" value="1"/>
</dbReference>
<keyword evidence="2" id="KW-0645">Protease</keyword>
<keyword evidence="3" id="KW-0479">Metal-binding</keyword>
<dbReference type="PANTHER" id="PTHR21666">
    <property type="entry name" value="PEPTIDASE-RELATED"/>
    <property type="match status" value="1"/>
</dbReference>
<organism evidence="9 10">
    <name type="scientific">Qipengyuania profundimaris</name>
    <dbReference type="NCBI Taxonomy" id="3067652"/>
    <lineage>
        <taxon>Bacteria</taxon>
        <taxon>Pseudomonadati</taxon>
        <taxon>Pseudomonadota</taxon>
        <taxon>Alphaproteobacteria</taxon>
        <taxon>Sphingomonadales</taxon>
        <taxon>Erythrobacteraceae</taxon>
        <taxon>Qipengyuania</taxon>
    </lineage>
</organism>
<gene>
    <name evidence="9" type="ORF">Q9K02_04365</name>
</gene>
<evidence type="ECO:0000256" key="7">
    <source>
        <dbReference type="SAM" id="SignalP"/>
    </source>
</evidence>
<keyword evidence="5" id="KW-0862">Zinc</keyword>
<keyword evidence="10" id="KW-1185">Reference proteome</keyword>
<dbReference type="Pfam" id="PF01551">
    <property type="entry name" value="Peptidase_M23"/>
    <property type="match status" value="1"/>
</dbReference>
<dbReference type="InterPro" id="IPR036779">
    <property type="entry name" value="LysM_dom_sf"/>
</dbReference>
<dbReference type="PANTHER" id="PTHR21666:SF288">
    <property type="entry name" value="CELL DIVISION PROTEIN YTFB"/>
    <property type="match status" value="1"/>
</dbReference>
<keyword evidence="4 9" id="KW-0378">Hydrolase</keyword>
<dbReference type="InterPro" id="IPR018392">
    <property type="entry name" value="LysM"/>
</dbReference>
<dbReference type="EC" id="3.4.24.-" evidence="9"/>
<dbReference type="PROSITE" id="PS51782">
    <property type="entry name" value="LYSM"/>
    <property type="match status" value="2"/>
</dbReference>
<comment type="caution">
    <text evidence="9">The sequence shown here is derived from an EMBL/GenBank/DDBJ whole genome shotgun (WGS) entry which is preliminary data.</text>
</comment>
<dbReference type="Gene3D" id="2.70.70.10">
    <property type="entry name" value="Glucose Permease (Domain IIA)"/>
    <property type="match status" value="1"/>
</dbReference>
<dbReference type="RefSeq" id="WP_305931789.1">
    <property type="nucleotide sequence ID" value="NZ_JAVAIM010000001.1"/>
</dbReference>
<evidence type="ECO:0000313" key="9">
    <source>
        <dbReference type="EMBL" id="MDP4574371.1"/>
    </source>
</evidence>
<keyword evidence="7" id="KW-0732">Signal</keyword>
<dbReference type="GO" id="GO:0016787">
    <property type="term" value="F:hydrolase activity"/>
    <property type="evidence" value="ECO:0007669"/>
    <property type="project" value="UniProtKB-KW"/>
</dbReference>
<evidence type="ECO:0000256" key="3">
    <source>
        <dbReference type="ARBA" id="ARBA00022723"/>
    </source>
</evidence>
<feature type="domain" description="LysM" evidence="8">
    <location>
        <begin position="71"/>
        <end position="115"/>
    </location>
</feature>
<feature type="signal peptide" evidence="7">
    <location>
        <begin position="1"/>
        <end position="20"/>
    </location>
</feature>
<keyword evidence="6" id="KW-0482">Metalloprotease</keyword>
<feature type="chain" id="PRO_5047139013" evidence="7">
    <location>
        <begin position="21"/>
        <end position="259"/>
    </location>
</feature>
<dbReference type="InterPro" id="IPR050570">
    <property type="entry name" value="Cell_wall_metabolism_enzyme"/>
</dbReference>
<dbReference type="Pfam" id="PF01476">
    <property type="entry name" value="LysM"/>
    <property type="match status" value="2"/>
</dbReference>
<dbReference type="InterPro" id="IPR016047">
    <property type="entry name" value="M23ase_b-sheet_dom"/>
</dbReference>
<evidence type="ECO:0000256" key="4">
    <source>
        <dbReference type="ARBA" id="ARBA00022801"/>
    </source>
</evidence>
<evidence type="ECO:0000256" key="2">
    <source>
        <dbReference type="ARBA" id="ARBA00022670"/>
    </source>
</evidence>
<accession>A0ABT9HMJ4</accession>
<feature type="domain" description="LysM" evidence="8">
    <location>
        <begin position="23"/>
        <end position="67"/>
    </location>
</feature>
<dbReference type="SUPFAM" id="SSF51261">
    <property type="entry name" value="Duplicated hybrid motif"/>
    <property type="match status" value="1"/>
</dbReference>
<proteinExistence type="predicted"/>
<evidence type="ECO:0000259" key="8">
    <source>
        <dbReference type="PROSITE" id="PS51782"/>
    </source>
</evidence>
<name>A0ABT9HMJ4_9SPHN</name>
<evidence type="ECO:0000256" key="5">
    <source>
        <dbReference type="ARBA" id="ARBA00022833"/>
    </source>
</evidence>
<sequence length="259" mass="27652">MKRLALALAAFVLMAAGNPATETEHTVKKGETLSAIAERAQVPATVIAAANGLVEPYDVRVGQVLSIPRQRSHVVRRGETGFAIAIDYGVPFDLIAVANGLEPPYNIRVGQKLIIPAFSARPIPPTPVSDRPFFRAPHDGAALLGFQRTADGKGHEGIDYAVKTGDMVRASASGKVVYAQEDSGRFGPLVVLDHGNGWRTRYGHLARVTVKLGDFVQAGERIGIAGQGGEATRPELHFDILKDNVPVDPARLIGRRGAQ</sequence>
<reference evidence="9 10" key="1">
    <citation type="submission" date="2023-08" db="EMBL/GenBank/DDBJ databases">
        <title>genomic of G39.</title>
        <authorList>
            <person name="Wang Y."/>
        </authorList>
    </citation>
    <scope>NUCLEOTIDE SEQUENCE [LARGE SCALE GENOMIC DNA]</scope>
    <source>
        <strain evidence="9 10">G39</strain>
    </source>
</reference>
<comment type="cofactor">
    <cofactor evidence="1">
        <name>Zn(2+)</name>
        <dbReference type="ChEBI" id="CHEBI:29105"/>
    </cofactor>
</comment>
<protein>
    <submittedName>
        <fullName evidence="9">M23 family metallopeptidase</fullName>
        <ecNumber evidence="9">3.4.24.-</ecNumber>
    </submittedName>
</protein>
<dbReference type="InterPro" id="IPR011055">
    <property type="entry name" value="Dup_hybrid_motif"/>
</dbReference>
<evidence type="ECO:0000256" key="1">
    <source>
        <dbReference type="ARBA" id="ARBA00001947"/>
    </source>
</evidence>
<evidence type="ECO:0000313" key="10">
    <source>
        <dbReference type="Proteomes" id="UP001240639"/>
    </source>
</evidence>
<dbReference type="Proteomes" id="UP001240639">
    <property type="component" value="Unassembled WGS sequence"/>
</dbReference>
<dbReference type="CDD" id="cd00118">
    <property type="entry name" value="LysM"/>
    <property type="match status" value="2"/>
</dbReference>
<dbReference type="Gene3D" id="3.10.350.10">
    <property type="entry name" value="LysM domain"/>
    <property type="match status" value="2"/>
</dbReference>
<dbReference type="EMBL" id="JAVAIM010000001">
    <property type="protein sequence ID" value="MDP4574371.1"/>
    <property type="molecule type" value="Genomic_DNA"/>
</dbReference>
<dbReference type="SMART" id="SM00257">
    <property type="entry name" value="LysM"/>
    <property type="match status" value="2"/>
</dbReference>
<evidence type="ECO:0000256" key="6">
    <source>
        <dbReference type="ARBA" id="ARBA00023049"/>
    </source>
</evidence>